<feature type="signal peptide" evidence="2">
    <location>
        <begin position="1"/>
        <end position="23"/>
    </location>
</feature>
<proteinExistence type="predicted"/>
<evidence type="ECO:0000256" key="2">
    <source>
        <dbReference type="SAM" id="SignalP"/>
    </source>
</evidence>
<accession>A0A177U1D1</accession>
<evidence type="ECO:0000313" key="3">
    <source>
        <dbReference type="EMBL" id="KAE8258794.1"/>
    </source>
</evidence>
<sequence>MHFRLSTAAAFLALLALASTAVAADNTPTPREPKDRRPPGIQPPLRGDPRDPPSPTPSHIPRAPRDF</sequence>
<evidence type="ECO:0000256" key="1">
    <source>
        <dbReference type="SAM" id="MobiDB-lite"/>
    </source>
</evidence>
<dbReference type="Proteomes" id="UP000077671">
    <property type="component" value="Unassembled WGS sequence"/>
</dbReference>
<keyword evidence="2" id="KW-0732">Signal</keyword>
<feature type="region of interest" description="Disordered" evidence="1">
    <location>
        <begin position="22"/>
        <end position="67"/>
    </location>
</feature>
<reference evidence="3" key="1">
    <citation type="submission" date="2016-04" db="EMBL/GenBank/DDBJ databases">
        <authorList>
            <person name="Nguyen H.D."/>
            <person name="Kesanakurti P."/>
            <person name="Cullis J."/>
            <person name="Levesque C.A."/>
            <person name="Hambleton S."/>
        </authorList>
    </citation>
    <scope>NUCLEOTIDE SEQUENCE</scope>
    <source>
        <strain evidence="3">DAOMC 238032</strain>
    </source>
</reference>
<reference evidence="3" key="2">
    <citation type="journal article" date="2019" name="IMA Fungus">
        <title>Genome sequencing and comparison of five Tilletia species to identify candidate genes for the detection of regulated species infecting wheat.</title>
        <authorList>
            <person name="Nguyen H.D.T."/>
            <person name="Sultana T."/>
            <person name="Kesanakurti P."/>
            <person name="Hambleton S."/>
        </authorList>
    </citation>
    <scope>NUCLEOTIDE SEQUENCE</scope>
    <source>
        <strain evidence="3">DAOMC 238032</strain>
    </source>
</reference>
<protein>
    <submittedName>
        <fullName evidence="3">Uncharacterized protein</fullName>
    </submittedName>
</protein>
<name>A0A177U1D1_9BASI</name>
<comment type="caution">
    <text evidence="3">The sequence shown here is derived from an EMBL/GenBank/DDBJ whole genome shotgun (WGS) entry which is preliminary data.</text>
</comment>
<organism evidence="3 4">
    <name type="scientific">Tilletia caries</name>
    <name type="common">wheat bunt fungus</name>
    <dbReference type="NCBI Taxonomy" id="13290"/>
    <lineage>
        <taxon>Eukaryota</taxon>
        <taxon>Fungi</taxon>
        <taxon>Dikarya</taxon>
        <taxon>Basidiomycota</taxon>
        <taxon>Ustilaginomycotina</taxon>
        <taxon>Exobasidiomycetes</taxon>
        <taxon>Tilletiales</taxon>
        <taxon>Tilletiaceae</taxon>
        <taxon>Tilletia</taxon>
    </lineage>
</organism>
<gene>
    <name evidence="3" type="ORF">A4X03_0g4281</name>
</gene>
<dbReference type="AlphaFoldDB" id="A0A177U1D1"/>
<feature type="chain" id="PRO_5043893024" evidence="2">
    <location>
        <begin position="24"/>
        <end position="67"/>
    </location>
</feature>
<dbReference type="EMBL" id="LWDD02000563">
    <property type="protein sequence ID" value="KAE8258794.1"/>
    <property type="molecule type" value="Genomic_DNA"/>
</dbReference>
<evidence type="ECO:0000313" key="4">
    <source>
        <dbReference type="Proteomes" id="UP000077671"/>
    </source>
</evidence>